<accession>A0AAD5S3P0</accession>
<keyword evidence="3" id="KW-1185">Reference proteome</keyword>
<sequence length="530" mass="58722">MYANSTIFGIVPIFRKPNGVNVVDYVKVAKVSNSNNSEVERWQLHRPLSIYPPDLGLNADAGPFCTPPTRGDIIIFHREVGEHGSGQGWRYLPGLQAHSFLFVECRESADGAILVPLSFIPLPEEPGSQSSTNRNKKRQYYIEATLRNDIGTYEATVRSECFQFRHYHSRSRGGGRKRPSLPEGVTAEGTSDSADPSGAAVSGSPNSTAGPSILAIPNKRAAIEDASGRPSSHRVEEADAQGAEGSANALQPVRSPAQYPSEILSNGSNVLATDPLQHIHANGLTSPAMLYKHIHQILDHNLHPFPTEEDLLGLRKLLHTIEHHDRSIIARARDQHCKHNLLHLFVEEVVNTTTFPSFSRVMKDITGILCRCGVSAADYCELTIKNLKNYFTVLNVLCDDDPTAVESGMEAQEQKKIDFCQALWEYNNESRNDFIKAATTPSKITTKNHYPLHNAAFRGWNQLVYWINEKVQSETQTDQLLSTTFYPKAKSTVAHLAADSGNLELLKHLLSEYTKDHAMFSTENGFPSPT</sequence>
<feature type="compositionally biased region" description="Basic residues" evidence="1">
    <location>
        <begin position="168"/>
        <end position="179"/>
    </location>
</feature>
<evidence type="ECO:0000313" key="3">
    <source>
        <dbReference type="Proteomes" id="UP001212841"/>
    </source>
</evidence>
<protein>
    <submittedName>
        <fullName evidence="2">Uncharacterized protein</fullName>
    </submittedName>
</protein>
<name>A0AAD5S3P0_9FUNG</name>
<dbReference type="AlphaFoldDB" id="A0AAD5S3P0"/>
<reference evidence="2" key="1">
    <citation type="submission" date="2020-05" db="EMBL/GenBank/DDBJ databases">
        <title>Phylogenomic resolution of chytrid fungi.</title>
        <authorList>
            <person name="Stajich J.E."/>
            <person name="Amses K."/>
            <person name="Simmons R."/>
            <person name="Seto K."/>
            <person name="Myers J."/>
            <person name="Bonds A."/>
            <person name="Quandt C.A."/>
            <person name="Barry K."/>
            <person name="Liu P."/>
            <person name="Grigoriev I."/>
            <person name="Longcore J.E."/>
            <person name="James T.Y."/>
        </authorList>
    </citation>
    <scope>NUCLEOTIDE SEQUENCE</scope>
    <source>
        <strain evidence="2">JEL0318</strain>
    </source>
</reference>
<dbReference type="Proteomes" id="UP001212841">
    <property type="component" value="Unassembled WGS sequence"/>
</dbReference>
<evidence type="ECO:0000313" key="2">
    <source>
        <dbReference type="EMBL" id="KAJ3038554.1"/>
    </source>
</evidence>
<dbReference type="EMBL" id="JADGJD010001722">
    <property type="protein sequence ID" value="KAJ3038554.1"/>
    <property type="molecule type" value="Genomic_DNA"/>
</dbReference>
<proteinExistence type="predicted"/>
<comment type="caution">
    <text evidence="2">The sequence shown here is derived from an EMBL/GenBank/DDBJ whole genome shotgun (WGS) entry which is preliminary data.</text>
</comment>
<feature type="compositionally biased region" description="Basic and acidic residues" evidence="1">
    <location>
        <begin position="221"/>
        <end position="237"/>
    </location>
</feature>
<feature type="region of interest" description="Disordered" evidence="1">
    <location>
        <begin position="168"/>
        <end position="253"/>
    </location>
</feature>
<gene>
    <name evidence="2" type="ORF">HK097_003147</name>
</gene>
<organism evidence="2 3">
    <name type="scientific">Rhizophlyctis rosea</name>
    <dbReference type="NCBI Taxonomy" id="64517"/>
    <lineage>
        <taxon>Eukaryota</taxon>
        <taxon>Fungi</taxon>
        <taxon>Fungi incertae sedis</taxon>
        <taxon>Chytridiomycota</taxon>
        <taxon>Chytridiomycota incertae sedis</taxon>
        <taxon>Chytridiomycetes</taxon>
        <taxon>Rhizophlyctidales</taxon>
        <taxon>Rhizophlyctidaceae</taxon>
        <taxon>Rhizophlyctis</taxon>
    </lineage>
</organism>
<evidence type="ECO:0000256" key="1">
    <source>
        <dbReference type="SAM" id="MobiDB-lite"/>
    </source>
</evidence>